<proteinExistence type="predicted"/>
<dbReference type="AlphaFoldDB" id="A0A645DIZ9"/>
<gene>
    <name evidence="2" type="ORF">SDC9_136329</name>
</gene>
<keyword evidence="1" id="KW-0472">Membrane</keyword>
<evidence type="ECO:0000256" key="1">
    <source>
        <dbReference type="SAM" id="Phobius"/>
    </source>
</evidence>
<organism evidence="2">
    <name type="scientific">bioreactor metagenome</name>
    <dbReference type="NCBI Taxonomy" id="1076179"/>
    <lineage>
        <taxon>unclassified sequences</taxon>
        <taxon>metagenomes</taxon>
        <taxon>ecological metagenomes</taxon>
    </lineage>
</organism>
<evidence type="ECO:0000313" key="2">
    <source>
        <dbReference type="EMBL" id="MPM89221.1"/>
    </source>
</evidence>
<comment type="caution">
    <text evidence="2">The sequence shown here is derived from an EMBL/GenBank/DDBJ whole genome shotgun (WGS) entry which is preliminary data.</text>
</comment>
<sequence length="65" mass="7444">MNHKTGQNRIFAPENIAVLIGCPQIAVKSNKFLEEFHNKLPVLCEILFPALHVFFIFAPFLHILI</sequence>
<accession>A0A645DIZ9</accession>
<feature type="transmembrane region" description="Helical" evidence="1">
    <location>
        <begin position="46"/>
        <end position="64"/>
    </location>
</feature>
<name>A0A645DIZ9_9ZZZZ</name>
<keyword evidence="1" id="KW-1133">Transmembrane helix</keyword>
<reference evidence="2" key="1">
    <citation type="submission" date="2019-08" db="EMBL/GenBank/DDBJ databases">
        <authorList>
            <person name="Kucharzyk K."/>
            <person name="Murdoch R.W."/>
            <person name="Higgins S."/>
            <person name="Loffler F."/>
        </authorList>
    </citation>
    <scope>NUCLEOTIDE SEQUENCE</scope>
</reference>
<dbReference type="EMBL" id="VSSQ01036683">
    <property type="protein sequence ID" value="MPM89221.1"/>
    <property type="molecule type" value="Genomic_DNA"/>
</dbReference>
<protein>
    <submittedName>
        <fullName evidence="2">Uncharacterized protein</fullName>
    </submittedName>
</protein>
<keyword evidence="1" id="KW-0812">Transmembrane</keyword>